<dbReference type="AlphaFoldDB" id="A0A248JQH4"/>
<sequence length="176" mass="19273">MKIGDNAACRPAGRWRLLLQPVGAVLVGSTIVSLMPTPGPVCLSFLIGGPIVLWGLGRLFCLFLFQDALRGLIMMVVVWPLMALAMTAGDYLHFALCVPYYVWVVADIPPGQPRHMEFHWGTFGVVGGPERDKTLIYDPAKARTVRSRCDAMPDWTPGPLLCVSPLLGGFYMVSLQ</sequence>
<accession>A0A248JQH4</accession>
<dbReference type="Proteomes" id="UP000197153">
    <property type="component" value="Chromosome 1"/>
</dbReference>
<dbReference type="EMBL" id="CP022110">
    <property type="protein sequence ID" value="ASG20484.1"/>
    <property type="molecule type" value="Genomic_DNA"/>
</dbReference>
<feature type="transmembrane region" description="Helical" evidence="1">
    <location>
        <begin position="43"/>
        <end position="65"/>
    </location>
</feature>
<reference evidence="2 3" key="1">
    <citation type="submission" date="2017-06" db="EMBL/GenBank/DDBJ databases">
        <title>Complete genome sequence of Nitrospirillum amazonense strain CBAmC, an endophytic nitrogen-fixing and plant growth-promoting bacterium, isolated from sugarcane.</title>
        <authorList>
            <person name="Schwab S."/>
            <person name="dos Santos Teixeira K.R."/>
            <person name="Simoes Araujo J.L."/>
            <person name="Soares Vidal M."/>
            <person name="Borges de Freitas H.R."/>
            <person name="Rivello Crivelaro A.L."/>
            <person name="Bueno de Camargo Nunes A."/>
            <person name="dos Santos C.M."/>
            <person name="Palmeira da Silva Rosa D."/>
            <person name="da Silva Padilha D."/>
            <person name="da Silva E."/>
            <person name="Araujo Terra L."/>
            <person name="Soares Mendes V."/>
            <person name="Farinelli L."/>
            <person name="Magalhaes Cruz L."/>
            <person name="Baldani J.I."/>
        </authorList>
    </citation>
    <scope>NUCLEOTIDE SEQUENCE [LARGE SCALE GENOMIC DNA]</scope>
    <source>
        <strain evidence="2 3">CBAmC</strain>
    </source>
</reference>
<evidence type="ECO:0000256" key="1">
    <source>
        <dbReference type="SAM" id="Phobius"/>
    </source>
</evidence>
<protein>
    <submittedName>
        <fullName evidence="2">Uncharacterized protein</fullName>
    </submittedName>
</protein>
<proteinExistence type="predicted"/>
<feature type="transmembrane region" description="Helical" evidence="1">
    <location>
        <begin position="17"/>
        <end position="37"/>
    </location>
</feature>
<keyword evidence="1" id="KW-0472">Membrane</keyword>
<keyword evidence="1" id="KW-1133">Transmembrane helix</keyword>
<gene>
    <name evidence="2" type="ORF">Y958_06410</name>
</gene>
<evidence type="ECO:0000313" key="3">
    <source>
        <dbReference type="Proteomes" id="UP000197153"/>
    </source>
</evidence>
<feature type="transmembrane region" description="Helical" evidence="1">
    <location>
        <begin position="72"/>
        <end position="92"/>
    </location>
</feature>
<name>A0A248JQH4_9PROT</name>
<evidence type="ECO:0000313" key="2">
    <source>
        <dbReference type="EMBL" id="ASG20484.1"/>
    </source>
</evidence>
<keyword evidence="1" id="KW-0812">Transmembrane</keyword>
<keyword evidence="3" id="KW-1185">Reference proteome</keyword>
<organism evidence="2 3">
    <name type="scientific">Nitrospirillum viridazoti CBAmc</name>
    <dbReference type="NCBI Taxonomy" id="1441467"/>
    <lineage>
        <taxon>Bacteria</taxon>
        <taxon>Pseudomonadati</taxon>
        <taxon>Pseudomonadota</taxon>
        <taxon>Alphaproteobacteria</taxon>
        <taxon>Rhodospirillales</taxon>
        <taxon>Azospirillaceae</taxon>
        <taxon>Nitrospirillum</taxon>
        <taxon>Nitrospirillum viridazoti</taxon>
    </lineage>
</organism>
<dbReference type="KEGG" id="nao:Y958_06410"/>